<dbReference type="AlphaFoldDB" id="X1HQD4"/>
<reference evidence="1" key="1">
    <citation type="journal article" date="2014" name="Front. Microbiol.">
        <title>High frequency of phylogenetically diverse reductive dehalogenase-homologous genes in deep subseafloor sedimentary metagenomes.</title>
        <authorList>
            <person name="Kawai M."/>
            <person name="Futagami T."/>
            <person name="Toyoda A."/>
            <person name="Takaki Y."/>
            <person name="Nishi S."/>
            <person name="Hori S."/>
            <person name="Arai W."/>
            <person name="Tsubouchi T."/>
            <person name="Morono Y."/>
            <person name="Uchiyama I."/>
            <person name="Ito T."/>
            <person name="Fujiyama A."/>
            <person name="Inagaki F."/>
            <person name="Takami H."/>
        </authorList>
    </citation>
    <scope>NUCLEOTIDE SEQUENCE</scope>
    <source>
        <strain evidence="1">Expedition CK06-06</strain>
    </source>
</reference>
<organism evidence="1">
    <name type="scientific">marine sediment metagenome</name>
    <dbReference type="NCBI Taxonomy" id="412755"/>
    <lineage>
        <taxon>unclassified sequences</taxon>
        <taxon>metagenomes</taxon>
        <taxon>ecological metagenomes</taxon>
    </lineage>
</organism>
<evidence type="ECO:0008006" key="2">
    <source>
        <dbReference type="Google" id="ProtNLM"/>
    </source>
</evidence>
<evidence type="ECO:0000313" key="1">
    <source>
        <dbReference type="EMBL" id="GAH72376.1"/>
    </source>
</evidence>
<name>X1HQD4_9ZZZZ</name>
<dbReference type="InterPro" id="IPR036526">
    <property type="entry name" value="C-N_Hydrolase_sf"/>
</dbReference>
<sequence length="46" mass="5285">WGTVLAKAPEKESVIFAEIDLSLQEKIRKNLPSLSHMRKDLFGFIK</sequence>
<protein>
    <recommendedName>
        <fullName evidence="2">CN hydrolase domain-containing protein</fullName>
    </recommendedName>
</protein>
<dbReference type="SUPFAM" id="SSF56317">
    <property type="entry name" value="Carbon-nitrogen hydrolase"/>
    <property type="match status" value="1"/>
</dbReference>
<proteinExistence type="predicted"/>
<dbReference type="Gene3D" id="3.60.110.10">
    <property type="entry name" value="Carbon-nitrogen hydrolase"/>
    <property type="match status" value="1"/>
</dbReference>
<accession>X1HQD4</accession>
<comment type="caution">
    <text evidence="1">The sequence shown here is derived from an EMBL/GenBank/DDBJ whole genome shotgun (WGS) entry which is preliminary data.</text>
</comment>
<gene>
    <name evidence="1" type="ORF">S03H2_49430</name>
</gene>
<dbReference type="EMBL" id="BARU01031235">
    <property type="protein sequence ID" value="GAH72376.1"/>
    <property type="molecule type" value="Genomic_DNA"/>
</dbReference>
<feature type="non-terminal residue" evidence="1">
    <location>
        <position position="1"/>
    </location>
</feature>